<evidence type="ECO:0000313" key="3">
    <source>
        <dbReference type="Proteomes" id="UP001497744"/>
    </source>
</evidence>
<accession>A0AAV4M5G2</accession>
<proteinExistence type="predicted"/>
<protein>
    <submittedName>
        <fullName evidence="2">Uncharacterized protein</fullName>
    </submittedName>
</protein>
<dbReference type="GeneID" id="94197540"/>
<name>A0AAV4M5G2_BABCB</name>
<keyword evidence="3" id="KW-1185">Reference proteome</keyword>
<dbReference type="AlphaFoldDB" id="A0AAV4M5G2"/>
<evidence type="ECO:0000256" key="1">
    <source>
        <dbReference type="SAM" id="MobiDB-lite"/>
    </source>
</evidence>
<reference evidence="2 3" key="1">
    <citation type="submission" date="2021-06" db="EMBL/GenBank/DDBJ databases">
        <title>Genome sequence of Babesia caballi.</title>
        <authorList>
            <person name="Yamagishi J."/>
            <person name="Kidaka T."/>
            <person name="Ochi A."/>
        </authorList>
    </citation>
    <scope>NUCLEOTIDE SEQUENCE [LARGE SCALE GENOMIC DNA]</scope>
    <source>
        <strain evidence="2">USDA-D6B2</strain>
    </source>
</reference>
<sequence>MRPVPPLALGEVAAQNIPLHVEGQRREAPAGDQVLAVEQELDLVFALGDVDEAPAAEALYDALGAWKVQNAPAILSKVGGPRGEVPCTCSLDHHVPVLLENAPVHEHQVLVVAGRAGELVLQEQQLEQTVVPRAVGENLELQILAAGVRLPHALDNGQQVAAGLGGLGDAQGVYGALVEEEVLAEELLQDPPAHVRAEVEHELLAVVDEVDAVAEDLVGRRGRQGADKLPPAHGRGLVLLVQAAVQAVAAGVVEERLAGGGEQRAQQLLQKLGALLLSPVDLEHRVEHRRQRLDVVGEDHLVRVGFVGTDGTVAGEQSDPLVLHGLADILALANGVVGELAAVVVDQDAAANGLVDVGHVVSHLYGVSVNTDELAAVDAGVVHAGELQEQLRLVGQHVLHGEREAYGGVGGEAGQAQRLLVHKGARVVEGAVAPDDLDEVAAAQLHLTAVGVRHGKQANEVLRYLDGVLHAVVRRKVAAQAGSLLTHVLQRDVAGHALVRRAKVDVHRNAHLVAALEHAVVGHLHRLLDGEVVADFGFKAAAQADLGHLGVEDADGAGHAGVGEDRDGDREGEVAAGHGVGGGYLDAGDVSQVLGQFVDVAAVELEEELLDAAGREWLRDVRDHVDSEDAVVAVVEVNDAVEGDDAEPYSGAAGDALLQSSSYAVEHGLLEPHLARSSGGVQYDHVPRGARGGAFLGALYQRFKKGGRWRGGLAIGGAFLRGGVADEGQPRRNVAGALDQRRQGRGPGIGRLSRGVVVPPGGDEVDAAVQDRGQGALRCRLRRQRLHSRRLRLVQNKAFEADVADAEVETRVALHAGVEVGLAVGAANEVLLGRVGLADGGHQVDLGDDAVEDLREGLHDGGEGDVHANHGLVEHRDSGHGGGNEDLGAPPEVHRGRLLAGDGRLAAAVIVGEVLKGVDALWSGHEACEVLGRRLLAVRVDDVHELLVDVVRLREQRVDGGVGGAAQRERGAFGVPEGHRRHLRWVAVVLARRNKRGGHVE</sequence>
<feature type="compositionally biased region" description="Basic and acidic residues" evidence="1">
    <location>
        <begin position="562"/>
        <end position="573"/>
    </location>
</feature>
<dbReference type="Proteomes" id="UP001497744">
    <property type="component" value="Unassembled WGS sequence"/>
</dbReference>
<gene>
    <name evidence="2" type="ORF">BcabD6B2_54950</name>
</gene>
<organism evidence="2 3">
    <name type="scientific">Babesia caballi</name>
    <dbReference type="NCBI Taxonomy" id="5871"/>
    <lineage>
        <taxon>Eukaryota</taxon>
        <taxon>Sar</taxon>
        <taxon>Alveolata</taxon>
        <taxon>Apicomplexa</taxon>
        <taxon>Aconoidasida</taxon>
        <taxon>Piroplasmida</taxon>
        <taxon>Babesiidae</taxon>
        <taxon>Babesia</taxon>
    </lineage>
</organism>
<comment type="caution">
    <text evidence="2">The sequence shown here is derived from an EMBL/GenBank/DDBJ whole genome shotgun (WGS) entry which is preliminary data.</text>
</comment>
<feature type="region of interest" description="Disordered" evidence="1">
    <location>
        <begin position="557"/>
        <end position="577"/>
    </location>
</feature>
<dbReference type="RefSeq" id="XP_067718128.1">
    <property type="nucleotide sequence ID" value="XM_067862027.1"/>
</dbReference>
<evidence type="ECO:0000313" key="2">
    <source>
        <dbReference type="EMBL" id="GIX66059.1"/>
    </source>
</evidence>
<dbReference type="EMBL" id="BPLF01000006">
    <property type="protein sequence ID" value="GIX66059.1"/>
    <property type="molecule type" value="Genomic_DNA"/>
</dbReference>